<feature type="non-terminal residue" evidence="3">
    <location>
        <position position="1"/>
    </location>
</feature>
<evidence type="ECO:0000313" key="2">
    <source>
        <dbReference type="Proteomes" id="UP000694865"/>
    </source>
</evidence>
<reference evidence="3" key="1">
    <citation type="submission" date="2025-08" db="UniProtKB">
        <authorList>
            <consortium name="RefSeq"/>
        </authorList>
    </citation>
    <scope>IDENTIFICATION</scope>
    <source>
        <tissue evidence="3">Testes</tissue>
    </source>
</reference>
<dbReference type="Proteomes" id="UP000694865">
    <property type="component" value="Unplaced"/>
</dbReference>
<dbReference type="InterPro" id="IPR003604">
    <property type="entry name" value="Matrin/U1-like-C_Znf_C2H2"/>
</dbReference>
<name>A0ABM0ML83_SACKO</name>
<gene>
    <name evidence="3" type="primary">LOC102807627</name>
</gene>
<feature type="domain" description="U1-type" evidence="1">
    <location>
        <begin position="152"/>
        <end position="186"/>
    </location>
</feature>
<protein>
    <submittedName>
        <fullName evidence="3">Uncharacterized protein LOC102807627</fullName>
    </submittedName>
</protein>
<dbReference type="InterPro" id="IPR036236">
    <property type="entry name" value="Znf_C2H2_sf"/>
</dbReference>
<dbReference type="GeneID" id="102807627"/>
<organism evidence="2 3">
    <name type="scientific">Saccoglossus kowalevskii</name>
    <name type="common">Acorn worm</name>
    <dbReference type="NCBI Taxonomy" id="10224"/>
    <lineage>
        <taxon>Eukaryota</taxon>
        <taxon>Metazoa</taxon>
        <taxon>Hemichordata</taxon>
        <taxon>Enteropneusta</taxon>
        <taxon>Harrimaniidae</taxon>
        <taxon>Saccoglossus</taxon>
    </lineage>
</organism>
<evidence type="ECO:0000259" key="1">
    <source>
        <dbReference type="SMART" id="SM00451"/>
    </source>
</evidence>
<keyword evidence="2" id="KW-1185">Reference proteome</keyword>
<feature type="domain" description="U1-type" evidence="1">
    <location>
        <begin position="39"/>
        <end position="73"/>
    </location>
</feature>
<feature type="non-terminal residue" evidence="3">
    <location>
        <position position="192"/>
    </location>
</feature>
<dbReference type="RefSeq" id="XP_006820774.1">
    <property type="nucleotide sequence ID" value="XM_006820711.1"/>
</dbReference>
<dbReference type="SMART" id="SM00451">
    <property type="entry name" value="ZnF_U1"/>
    <property type="match status" value="2"/>
</dbReference>
<dbReference type="SUPFAM" id="SSF57667">
    <property type="entry name" value="beta-beta-alpha zinc fingers"/>
    <property type="match status" value="1"/>
</dbReference>
<sequence>CRNARRHLQRPKHIAKLDQAKESGMAHYGDPEVFKLAGTDKWYCHHCCGIWHGEIRITSHVVSNRHYGNKAKVRNVLDDENKVMNSDYEDVLVKKDSGLWRCLLCHQQVLAKSYTEAVRHLDSPTHGISVRKAKTSGTAYHDEPDVFQFKGATKWYCQICSVIIRDVEQTTAHVISNKHIENKTLMQQGREL</sequence>
<evidence type="ECO:0000313" key="3">
    <source>
        <dbReference type="RefSeq" id="XP_006820774.1"/>
    </source>
</evidence>
<proteinExistence type="predicted"/>
<accession>A0ABM0ML83</accession>